<evidence type="ECO:0000256" key="1">
    <source>
        <dbReference type="SAM" id="Phobius"/>
    </source>
</evidence>
<name>A0A7C1BHK2_UNCW3</name>
<proteinExistence type="predicted"/>
<feature type="transmembrane region" description="Helical" evidence="1">
    <location>
        <begin position="250"/>
        <end position="268"/>
    </location>
</feature>
<feature type="transmembrane region" description="Helical" evidence="1">
    <location>
        <begin position="14"/>
        <end position="33"/>
    </location>
</feature>
<keyword evidence="1" id="KW-1133">Transmembrane helix</keyword>
<protein>
    <submittedName>
        <fullName evidence="2">Uncharacterized protein</fullName>
    </submittedName>
</protein>
<gene>
    <name evidence="2" type="ORF">ENG67_06275</name>
</gene>
<keyword evidence="1" id="KW-0472">Membrane</keyword>
<accession>A0A7C1BHK2</accession>
<dbReference type="AlphaFoldDB" id="A0A7C1BHK2"/>
<comment type="caution">
    <text evidence="2">The sequence shown here is derived from an EMBL/GenBank/DDBJ whole genome shotgun (WGS) entry which is preliminary data.</text>
</comment>
<evidence type="ECO:0000313" key="2">
    <source>
        <dbReference type="EMBL" id="HDM90792.1"/>
    </source>
</evidence>
<keyword evidence="1" id="KW-0812">Transmembrane</keyword>
<dbReference type="EMBL" id="DRBW01000230">
    <property type="protein sequence ID" value="HDM90792.1"/>
    <property type="molecule type" value="Genomic_DNA"/>
</dbReference>
<dbReference type="Proteomes" id="UP000885931">
    <property type="component" value="Unassembled WGS sequence"/>
</dbReference>
<organism evidence="2">
    <name type="scientific">candidate division WOR-3 bacterium</name>
    <dbReference type="NCBI Taxonomy" id="2052148"/>
    <lineage>
        <taxon>Bacteria</taxon>
        <taxon>Bacteria division WOR-3</taxon>
    </lineage>
</organism>
<reference evidence="2" key="1">
    <citation type="journal article" date="2020" name="mSystems">
        <title>Genome- and Community-Level Interaction Insights into Carbon Utilization and Element Cycling Functions of Hydrothermarchaeota in Hydrothermal Sediment.</title>
        <authorList>
            <person name="Zhou Z."/>
            <person name="Liu Y."/>
            <person name="Xu W."/>
            <person name="Pan J."/>
            <person name="Luo Z.H."/>
            <person name="Li M."/>
        </authorList>
    </citation>
    <scope>NUCLEOTIDE SEQUENCE [LARGE SCALE GENOMIC DNA]</scope>
    <source>
        <strain evidence="2">HyVt-237</strain>
    </source>
</reference>
<sequence length="272" mass="30228">MNFWERLGKIDRRIIYLVVFLGVIIPILLKVTFRVEPMREVKQAYEEVEKLPPGSAVMISIDYDASSMPELQPMLVAILEHCFKKDLKVIMLGHWPLGLPLGQIALDKVAKKYGKVYGKDYVFLGFRPGVAAVMINLGKEIRQVFNSDYKGTPIDSLPIMQNIHNYNDIGILIGLEAGSTGDMWVQFAQARYNAKIILGATAVVAPDLYPYLQANQIVGLIGGLRGAADYESLVHVLGPAYLGMPAQTTIHVLVVILIILGNLGYFATRRKK</sequence>